<feature type="signal peptide" evidence="1">
    <location>
        <begin position="1"/>
        <end position="19"/>
    </location>
</feature>
<dbReference type="EMBL" id="JAYGJQ010000001">
    <property type="protein sequence ID" value="MEA9355258.1"/>
    <property type="molecule type" value="Genomic_DNA"/>
</dbReference>
<dbReference type="Proteomes" id="UP001302274">
    <property type="component" value="Unassembled WGS sequence"/>
</dbReference>
<evidence type="ECO:0000313" key="3">
    <source>
        <dbReference type="EMBL" id="MEA9355258.1"/>
    </source>
</evidence>
<evidence type="ECO:0000256" key="1">
    <source>
        <dbReference type="SAM" id="SignalP"/>
    </source>
</evidence>
<dbReference type="Pfam" id="PF05229">
    <property type="entry name" value="SCPU"/>
    <property type="match status" value="1"/>
</dbReference>
<reference evidence="3 4" key="1">
    <citation type="submission" date="2023-11" db="EMBL/GenBank/DDBJ databases">
        <title>A Novel Polar Bacteriovorax (B. antarcticus) Isolated from the Biocrust in Antarctica.</title>
        <authorList>
            <person name="Mun W."/>
            <person name="Choi S.Y."/>
            <person name="Mitchell R.J."/>
        </authorList>
    </citation>
    <scope>NUCLEOTIDE SEQUENCE [LARGE SCALE GENOMIC DNA]</scope>
    <source>
        <strain evidence="3 4">PP10</strain>
    </source>
</reference>
<feature type="domain" description="Spore coat protein U/FanG" evidence="2">
    <location>
        <begin position="17"/>
        <end position="150"/>
    </location>
</feature>
<comment type="caution">
    <text evidence="3">The sequence shown here is derived from an EMBL/GenBank/DDBJ whole genome shotgun (WGS) entry which is preliminary data.</text>
</comment>
<keyword evidence="3" id="KW-0167">Capsid protein</keyword>
<evidence type="ECO:0000313" key="4">
    <source>
        <dbReference type="Proteomes" id="UP001302274"/>
    </source>
</evidence>
<proteinExistence type="predicted"/>
<accession>A0ABU5VQC9</accession>
<dbReference type="InterPro" id="IPR007893">
    <property type="entry name" value="Spore_coat_U/FanG"/>
</dbReference>
<name>A0ABU5VQC9_9BACT</name>
<feature type="chain" id="PRO_5045057648" evidence="1">
    <location>
        <begin position="20"/>
        <end position="312"/>
    </location>
</feature>
<evidence type="ECO:0000259" key="2">
    <source>
        <dbReference type="Pfam" id="PF05229"/>
    </source>
</evidence>
<keyword evidence="4" id="KW-1185">Reference proteome</keyword>
<keyword evidence="3" id="KW-0946">Virion</keyword>
<protein>
    <submittedName>
        <fullName evidence="3">Spore coat protein U domain-containing protein</fullName>
    </submittedName>
</protein>
<gene>
    <name evidence="3" type="ORF">SHI21_03560</name>
</gene>
<sequence>MKIKYLFFILFFTSGIVLADCGLEITAPVLTYGVGDANPVVPAQVTIERTKSGNDRCSNYYLAFTYGWSNNYNRRGLNLSNGRLIYYNLYKNANATNVLRGPNDITSNNDILFGTIAKDETKTLNYYFQLAPIDASEPPYAGTYYDNVQVQGYTGTYTNINAYEGMGNLQIYINVSKFTSLSLVDTGGAYDGSQTSKTLDFGELSENEELGFDVRIVSNAGYILKVSSANNGILNRIGGTGIKSQISYDFYSSGTKRTLTSSASSPVTIATATGRTASGGAQVPIRVVIKSVLDKDPGTYQDYVTLSVISND</sequence>
<organism evidence="3 4">
    <name type="scientific">Bacteriovorax antarcticus</name>
    <dbReference type="NCBI Taxonomy" id="3088717"/>
    <lineage>
        <taxon>Bacteria</taxon>
        <taxon>Pseudomonadati</taxon>
        <taxon>Bdellovibrionota</taxon>
        <taxon>Bacteriovoracia</taxon>
        <taxon>Bacteriovoracales</taxon>
        <taxon>Bacteriovoracaceae</taxon>
        <taxon>Bacteriovorax</taxon>
    </lineage>
</organism>
<keyword evidence="1" id="KW-0732">Signal</keyword>
<dbReference type="RefSeq" id="WP_323574745.1">
    <property type="nucleotide sequence ID" value="NZ_JAYGJQ010000001.1"/>
</dbReference>